<protein>
    <submittedName>
        <fullName evidence="2">Uncharacterized protein</fullName>
    </submittedName>
</protein>
<sequence length="96" mass="11298">MTIRIAGVLLGMCLFNISMSAFADELDDTQIKLEKERPQAMLIVQRWQLAHQNKNAEELTALYANQVDYYHQMMRREKVIANKSLFFKSEKRKFLS</sequence>
<reference evidence="2 3" key="1">
    <citation type="submission" date="2017-08" db="EMBL/GenBank/DDBJ databases">
        <title>Comparative genomics of bacteria isolated from necrotic lesions of AOD affected trees.</title>
        <authorList>
            <person name="Doonan J."/>
            <person name="Denman S."/>
            <person name="Mcdonald J.E."/>
        </authorList>
    </citation>
    <scope>NUCLEOTIDE SEQUENCE [LARGE SCALE GENOMIC DNA]</scope>
    <source>
        <strain evidence="2 3">CIP 105588</strain>
    </source>
</reference>
<name>A0ABX9Q0M8_9GAMM</name>
<accession>A0ABX9Q0M8</accession>
<dbReference type="RefSeq" id="WP_120163208.1">
    <property type="nucleotide sequence ID" value="NZ_NSDJ01000001.1"/>
</dbReference>
<comment type="caution">
    <text evidence="2">The sequence shown here is derived from an EMBL/GenBank/DDBJ whole genome shotgun (WGS) entry which is preliminary data.</text>
</comment>
<dbReference type="GeneID" id="302711088"/>
<keyword evidence="1" id="KW-0732">Signal</keyword>
<feature type="chain" id="PRO_5046013302" evidence="1">
    <location>
        <begin position="24"/>
        <end position="96"/>
    </location>
</feature>
<proteinExistence type="predicted"/>
<evidence type="ECO:0000256" key="1">
    <source>
        <dbReference type="SAM" id="SignalP"/>
    </source>
</evidence>
<dbReference type="EMBL" id="NSDJ01000001">
    <property type="protein sequence ID" value="RKF70514.1"/>
    <property type="molecule type" value="Genomic_DNA"/>
</dbReference>
<evidence type="ECO:0000313" key="3">
    <source>
        <dbReference type="Proteomes" id="UP000284853"/>
    </source>
</evidence>
<dbReference type="Proteomes" id="UP000284853">
    <property type="component" value="Unassembled WGS sequence"/>
</dbReference>
<gene>
    <name evidence="2" type="ORF">CKQ54_20000</name>
</gene>
<evidence type="ECO:0000313" key="2">
    <source>
        <dbReference type="EMBL" id="RKF70514.1"/>
    </source>
</evidence>
<feature type="signal peptide" evidence="1">
    <location>
        <begin position="1"/>
        <end position="23"/>
    </location>
</feature>
<organism evidence="2 3">
    <name type="scientific">Rahnella variigena</name>
    <dbReference type="NCBI Taxonomy" id="574964"/>
    <lineage>
        <taxon>Bacteria</taxon>
        <taxon>Pseudomonadati</taxon>
        <taxon>Pseudomonadota</taxon>
        <taxon>Gammaproteobacteria</taxon>
        <taxon>Enterobacterales</taxon>
        <taxon>Yersiniaceae</taxon>
        <taxon>Rahnella</taxon>
    </lineage>
</organism>
<keyword evidence="3" id="KW-1185">Reference proteome</keyword>